<dbReference type="PANTHER" id="PTHR12496">
    <property type="entry name" value="CGI-41 METHYLTRANSFERASE"/>
    <property type="match status" value="1"/>
</dbReference>
<feature type="domain" description="Methyltransferase" evidence="2">
    <location>
        <begin position="112"/>
        <end position="261"/>
    </location>
</feature>
<evidence type="ECO:0000313" key="4">
    <source>
        <dbReference type="Proteomes" id="UP000597762"/>
    </source>
</evidence>
<dbReference type="Gene3D" id="3.40.50.150">
    <property type="entry name" value="Vaccinia Virus protein VP39"/>
    <property type="match status" value="1"/>
</dbReference>
<dbReference type="CDD" id="cd02440">
    <property type="entry name" value="AdoMet_MTases"/>
    <property type="match status" value="1"/>
</dbReference>
<accession>A0A812D1W2</accession>
<dbReference type="SUPFAM" id="SSF53335">
    <property type="entry name" value="S-adenosyl-L-methionine-dependent methyltransferases"/>
    <property type="match status" value="1"/>
</dbReference>
<comment type="caution">
    <text evidence="3">The sequence shown here is derived from an EMBL/GenBank/DDBJ whole genome shotgun (WGS) entry which is preliminary data.</text>
</comment>
<dbReference type="OrthoDB" id="10258156at2759"/>
<organism evidence="3 4">
    <name type="scientific">Acanthosepion pharaonis</name>
    <name type="common">Pharaoh cuttlefish</name>
    <name type="synonym">Sepia pharaonis</name>
    <dbReference type="NCBI Taxonomy" id="158019"/>
    <lineage>
        <taxon>Eukaryota</taxon>
        <taxon>Metazoa</taxon>
        <taxon>Spiralia</taxon>
        <taxon>Lophotrochozoa</taxon>
        <taxon>Mollusca</taxon>
        <taxon>Cephalopoda</taxon>
        <taxon>Coleoidea</taxon>
        <taxon>Decapodiformes</taxon>
        <taxon>Sepiida</taxon>
        <taxon>Sepiina</taxon>
        <taxon>Sepiidae</taxon>
        <taxon>Acanthosepion</taxon>
    </lineage>
</organism>
<proteinExistence type="predicted"/>
<dbReference type="InterPro" id="IPR025714">
    <property type="entry name" value="Methyltranfer_dom"/>
</dbReference>
<gene>
    <name evidence="3" type="ORF">SPHA_45965</name>
</gene>
<dbReference type="AlphaFoldDB" id="A0A812D1W2"/>
<reference evidence="3" key="1">
    <citation type="submission" date="2021-01" db="EMBL/GenBank/DDBJ databases">
        <authorList>
            <person name="Li R."/>
            <person name="Bekaert M."/>
        </authorList>
    </citation>
    <scope>NUCLEOTIDE SEQUENCE</scope>
    <source>
        <strain evidence="3">Farmed</strain>
    </source>
</reference>
<dbReference type="InterPro" id="IPR052220">
    <property type="entry name" value="METTL25"/>
</dbReference>
<dbReference type="EMBL" id="CAHIKZ030002401">
    <property type="protein sequence ID" value="CAE1286368.1"/>
    <property type="molecule type" value="Genomic_DNA"/>
</dbReference>
<evidence type="ECO:0000259" key="2">
    <source>
        <dbReference type="Pfam" id="PF13679"/>
    </source>
</evidence>
<name>A0A812D1W2_ACAPH</name>
<dbReference type="InterPro" id="IPR029063">
    <property type="entry name" value="SAM-dependent_MTases_sf"/>
</dbReference>
<feature type="region of interest" description="Disordered" evidence="1">
    <location>
        <begin position="476"/>
        <end position="527"/>
    </location>
</feature>
<dbReference type="Pfam" id="PF13679">
    <property type="entry name" value="Methyltransf_32"/>
    <property type="match status" value="1"/>
</dbReference>
<sequence length="631" mass="71015">MSYSHPSLVTTDHFSRIFDFVGQHQWIYNFQLTNFFSEEVWTQAPAEWLSFLTNMSADELKELPYKACWDGCPDSLQHFLETCLDLSLPRNQTDTLEPTKLEPRFLQGLTAKKQHEVTYMSSYIHRLATKNSIQHVVDVGCGLGYLDHVLAHVYGYQILGIECSEAFAHKAEVRGSNLGQLLNNQNAGHLFTCALKLKESTESCQQFQLAVASYLTPSLQPLMMIGLHCCGDLTPTMLRFFLQLDSVQTLICASCCYHKMEYNDSKQRFTNFPLSQAAQTALASASGGMSQKHLNIYAMRLAAQETRSRWFLQTAEEQNFHTKNVAFRGLLQILLEKHGIKPAKHGCRVTRKADFATADSYINAVLSKLQITSGKCFFLFFFVLKSYTQVQKLRTEFLSLCEQNRKYFGFIEPITSLQVLLQPVLESLIHLDRLAFLQEQGTKADLNSYSLSINDVDAHPLSLNYVDAHPLSINNVDTRPPSINDVDTRPPSINDVDTRPPSINDVDTRPPSINDVDTRPPSINDVDTRPLSINNVDAHTLSINDARPLFINDVDTHPLSINDVVALSLSINDVDTCPLFINNVDAHPLSINDVDTHSLSINDVVTHPLSINDVDARTLSINDVDTRTLYK</sequence>
<evidence type="ECO:0000313" key="3">
    <source>
        <dbReference type="EMBL" id="CAE1286368.1"/>
    </source>
</evidence>
<keyword evidence="4" id="KW-1185">Reference proteome</keyword>
<dbReference type="Proteomes" id="UP000597762">
    <property type="component" value="Unassembled WGS sequence"/>
</dbReference>
<dbReference type="PANTHER" id="PTHR12496:SF0">
    <property type="entry name" value="METHYLTRANSFERASE DOMAIN-CONTAINING PROTEIN"/>
    <property type="match status" value="1"/>
</dbReference>
<protein>
    <recommendedName>
        <fullName evidence="2">Methyltransferase domain-containing protein</fullName>
    </recommendedName>
</protein>
<evidence type="ECO:0000256" key="1">
    <source>
        <dbReference type="SAM" id="MobiDB-lite"/>
    </source>
</evidence>